<protein>
    <submittedName>
        <fullName evidence="1">Uncharacterized protein</fullName>
    </submittedName>
</protein>
<reference evidence="1 2" key="1">
    <citation type="submission" date="2024-06" db="EMBL/GenBank/DDBJ databases">
        <title>Chitinophaga defluvii sp. nov., isolated from municipal sewage.</title>
        <authorList>
            <person name="Zhang L."/>
        </authorList>
    </citation>
    <scope>NUCLEOTIDE SEQUENCE [LARGE SCALE GENOMIC DNA]</scope>
    <source>
        <strain evidence="1 2">H8</strain>
    </source>
</reference>
<sequence length="47" mass="5521">MNEQLLIRFLTGHCTSEEIELVAQWIATDEANGEWLFEMERTLNQLP</sequence>
<dbReference type="EMBL" id="JBEXAC010000001">
    <property type="protein sequence ID" value="MET6996717.1"/>
    <property type="molecule type" value="Genomic_DNA"/>
</dbReference>
<proteinExistence type="predicted"/>
<organism evidence="1 2">
    <name type="scientific">Chitinophaga defluvii</name>
    <dbReference type="NCBI Taxonomy" id="3163343"/>
    <lineage>
        <taxon>Bacteria</taxon>
        <taxon>Pseudomonadati</taxon>
        <taxon>Bacteroidota</taxon>
        <taxon>Chitinophagia</taxon>
        <taxon>Chitinophagales</taxon>
        <taxon>Chitinophagaceae</taxon>
        <taxon>Chitinophaga</taxon>
    </lineage>
</organism>
<evidence type="ECO:0000313" key="2">
    <source>
        <dbReference type="Proteomes" id="UP001549749"/>
    </source>
</evidence>
<gene>
    <name evidence="1" type="ORF">ABR189_05040</name>
</gene>
<evidence type="ECO:0000313" key="1">
    <source>
        <dbReference type="EMBL" id="MET6996717.1"/>
    </source>
</evidence>
<comment type="caution">
    <text evidence="1">The sequence shown here is derived from an EMBL/GenBank/DDBJ whole genome shotgun (WGS) entry which is preliminary data.</text>
</comment>
<name>A0ABV2T117_9BACT</name>
<accession>A0ABV2T117</accession>
<dbReference type="Proteomes" id="UP001549749">
    <property type="component" value="Unassembled WGS sequence"/>
</dbReference>
<keyword evidence="2" id="KW-1185">Reference proteome</keyword>
<dbReference type="RefSeq" id="WP_354659358.1">
    <property type="nucleotide sequence ID" value="NZ_JBEXAC010000001.1"/>
</dbReference>